<gene>
    <name evidence="1" type="ORF">Dsin_012156</name>
</gene>
<sequence>MKLVVMNGKVFDVSKLFWLHQIEECVECDTKLSLPQATLPKDGQNQEFVLVAVSFPETTLKVETRKRIKQRIAHIMNCTLSLKCTNPESSKTTIITYISHA</sequence>
<comment type="caution">
    <text evidence="1">The sequence shown here is derived from an EMBL/GenBank/DDBJ whole genome shotgun (WGS) entry which is preliminary data.</text>
</comment>
<accession>A0AAE0AHJ7</accession>
<dbReference type="EMBL" id="JANJYJ010000004">
    <property type="protein sequence ID" value="KAK3218186.1"/>
    <property type="molecule type" value="Genomic_DNA"/>
</dbReference>
<evidence type="ECO:0000313" key="2">
    <source>
        <dbReference type="Proteomes" id="UP001281410"/>
    </source>
</evidence>
<keyword evidence="2" id="KW-1185">Reference proteome</keyword>
<proteinExistence type="predicted"/>
<name>A0AAE0AHJ7_9ROSI</name>
<reference evidence="1" key="1">
    <citation type="journal article" date="2023" name="Plant J.">
        <title>Genome sequences and population genomics provide insights into the demographic history, inbreeding, and mutation load of two 'living fossil' tree species of Dipteronia.</title>
        <authorList>
            <person name="Feng Y."/>
            <person name="Comes H.P."/>
            <person name="Chen J."/>
            <person name="Zhu S."/>
            <person name="Lu R."/>
            <person name="Zhang X."/>
            <person name="Li P."/>
            <person name="Qiu J."/>
            <person name="Olsen K.M."/>
            <person name="Qiu Y."/>
        </authorList>
    </citation>
    <scope>NUCLEOTIDE SEQUENCE</scope>
    <source>
        <strain evidence="1">NBL</strain>
    </source>
</reference>
<protein>
    <submittedName>
        <fullName evidence="1">Uncharacterized protein</fullName>
    </submittedName>
</protein>
<evidence type="ECO:0000313" key="1">
    <source>
        <dbReference type="EMBL" id="KAK3218186.1"/>
    </source>
</evidence>
<dbReference type="Proteomes" id="UP001281410">
    <property type="component" value="Unassembled WGS sequence"/>
</dbReference>
<dbReference type="AlphaFoldDB" id="A0AAE0AHJ7"/>
<organism evidence="1 2">
    <name type="scientific">Dipteronia sinensis</name>
    <dbReference type="NCBI Taxonomy" id="43782"/>
    <lineage>
        <taxon>Eukaryota</taxon>
        <taxon>Viridiplantae</taxon>
        <taxon>Streptophyta</taxon>
        <taxon>Embryophyta</taxon>
        <taxon>Tracheophyta</taxon>
        <taxon>Spermatophyta</taxon>
        <taxon>Magnoliopsida</taxon>
        <taxon>eudicotyledons</taxon>
        <taxon>Gunneridae</taxon>
        <taxon>Pentapetalae</taxon>
        <taxon>rosids</taxon>
        <taxon>malvids</taxon>
        <taxon>Sapindales</taxon>
        <taxon>Sapindaceae</taxon>
        <taxon>Hippocastanoideae</taxon>
        <taxon>Acereae</taxon>
        <taxon>Dipteronia</taxon>
    </lineage>
</organism>